<evidence type="ECO:0000259" key="1">
    <source>
        <dbReference type="Pfam" id="PF04782"/>
    </source>
</evidence>
<dbReference type="Proteomes" id="UP001374535">
    <property type="component" value="Chromosome 5"/>
</dbReference>
<accession>A0AAQ3S190</accession>
<keyword evidence="4" id="KW-1185">Reference proteome</keyword>
<organism evidence="3 4">
    <name type="scientific">Vigna mungo</name>
    <name type="common">Black gram</name>
    <name type="synonym">Phaseolus mungo</name>
    <dbReference type="NCBI Taxonomy" id="3915"/>
    <lineage>
        <taxon>Eukaryota</taxon>
        <taxon>Viridiplantae</taxon>
        <taxon>Streptophyta</taxon>
        <taxon>Embryophyta</taxon>
        <taxon>Tracheophyta</taxon>
        <taxon>Spermatophyta</taxon>
        <taxon>Magnoliopsida</taxon>
        <taxon>eudicotyledons</taxon>
        <taxon>Gunneridae</taxon>
        <taxon>Pentapetalae</taxon>
        <taxon>rosids</taxon>
        <taxon>fabids</taxon>
        <taxon>Fabales</taxon>
        <taxon>Fabaceae</taxon>
        <taxon>Papilionoideae</taxon>
        <taxon>50 kb inversion clade</taxon>
        <taxon>NPAAA clade</taxon>
        <taxon>indigoferoid/millettioid clade</taxon>
        <taxon>Phaseoleae</taxon>
        <taxon>Vigna</taxon>
    </lineage>
</organism>
<dbReference type="PANTHER" id="PTHR21450:SF3">
    <property type="entry name" value="DUF630 FAMILY PROTEIN (DUF630 AND DUF632)"/>
    <property type="match status" value="1"/>
</dbReference>
<name>A0AAQ3S190_VIGMU</name>
<dbReference type="AlphaFoldDB" id="A0AAQ3S190"/>
<dbReference type="Pfam" id="PF04782">
    <property type="entry name" value="DUF632"/>
    <property type="match status" value="1"/>
</dbReference>
<feature type="domain" description="DUF630" evidence="2">
    <location>
        <begin position="1"/>
        <end position="33"/>
    </location>
</feature>
<dbReference type="InterPro" id="IPR006867">
    <property type="entry name" value="DUF632"/>
</dbReference>
<feature type="domain" description="DUF632" evidence="1">
    <location>
        <begin position="190"/>
        <end position="513"/>
    </location>
</feature>
<proteinExistence type="predicted"/>
<gene>
    <name evidence="3" type="ORF">V8G54_016546</name>
</gene>
<feature type="non-terminal residue" evidence="3">
    <location>
        <position position="607"/>
    </location>
</feature>
<dbReference type="InterPro" id="IPR006868">
    <property type="entry name" value="DUF630"/>
</dbReference>
<reference evidence="3 4" key="1">
    <citation type="journal article" date="2023" name="Life. Sci Alliance">
        <title>Evolutionary insights into 3D genome organization and epigenetic landscape of Vigna mungo.</title>
        <authorList>
            <person name="Junaid A."/>
            <person name="Singh B."/>
            <person name="Bhatia S."/>
        </authorList>
    </citation>
    <scope>NUCLEOTIDE SEQUENCE [LARGE SCALE GENOMIC DNA]</scope>
    <source>
        <strain evidence="3">Urdbean</strain>
    </source>
</reference>
<evidence type="ECO:0000313" key="4">
    <source>
        <dbReference type="Proteomes" id="UP001374535"/>
    </source>
</evidence>
<evidence type="ECO:0000313" key="3">
    <source>
        <dbReference type="EMBL" id="WVZ12016.1"/>
    </source>
</evidence>
<sequence>AVEQRAQFATEHVAYIQCLKRVSAALLDYFEGDESHHLPLDSFISPPSTPVKKTSPLSFIPISLKSFSPTTIEFEPKSTLKVREEEGIPDLEEDGTEQGDFDEKGNVAEVRGKIDVNSSKEQVTVEDVDEHKEKVEGTAAETGTVNEVTEQANGVSKAQTAGQEMATGNQEAKEDTPGFTVYVNRRPTSMAEVIRDLEAQFTIICNAANDVSALLGAKKTQNSAAPNELSASKMLNPIALFRSASLRTSSSRILVNSSDTTDEDFEGTDDPSEEDCLFSVSHQSTLDRLYAWEKKLYEEVRSGERVRIAYDKKCQQLRNHDVNGEEPSSIDKTRAAIGDLHTQITVSIHSVESISRRIETLRDEELHPQLFELVQGLAKMWKVMAECHQAQQRTLDEAKILLVDTDARKQCAKSLTDQQRLARSVSSLETELRHWRNTFASWISSQRSYIHGLTGWLLRCVRCEHDPSKLAGSPRRSSGTHPLFGLCVQWSRRLDVLQETAVLDGIDSFAAGIGSFYVQQSREETRRNQVGSKEHDENMKMVEVCHVEEVMSTEKLAEVAIEVLCAGMSTAMSSMAEFSVDYAEGYNEIVKKWENVNLQQISCGTDT</sequence>
<dbReference type="EMBL" id="CP144696">
    <property type="protein sequence ID" value="WVZ12016.1"/>
    <property type="molecule type" value="Genomic_DNA"/>
</dbReference>
<dbReference type="PANTHER" id="PTHR21450">
    <property type="entry name" value="PROTEIN ALTERED PHOSPHATE STARVATION RESPONSE 1"/>
    <property type="match status" value="1"/>
</dbReference>
<protein>
    <recommendedName>
        <fullName evidence="5">DUF632 domain-containing protein</fullName>
    </recommendedName>
</protein>
<evidence type="ECO:0008006" key="5">
    <source>
        <dbReference type="Google" id="ProtNLM"/>
    </source>
</evidence>
<dbReference type="Pfam" id="PF04783">
    <property type="entry name" value="DUF630"/>
    <property type="match status" value="1"/>
</dbReference>
<evidence type="ECO:0000259" key="2">
    <source>
        <dbReference type="Pfam" id="PF04783"/>
    </source>
</evidence>